<evidence type="ECO:0000313" key="6">
    <source>
        <dbReference type="Proteomes" id="UP000242287"/>
    </source>
</evidence>
<dbReference type="GO" id="GO:0016491">
    <property type="term" value="F:oxidoreductase activity"/>
    <property type="evidence" value="ECO:0007669"/>
    <property type="project" value="UniProtKB-KW"/>
</dbReference>
<evidence type="ECO:0000256" key="2">
    <source>
        <dbReference type="ARBA" id="ARBA00023002"/>
    </source>
</evidence>
<evidence type="ECO:0000313" key="5">
    <source>
        <dbReference type="EMBL" id="PFH52916.1"/>
    </source>
</evidence>
<dbReference type="AlphaFoldDB" id="A0A2A9NY87"/>
<dbReference type="Proteomes" id="UP000242287">
    <property type="component" value="Unassembled WGS sequence"/>
</dbReference>
<keyword evidence="6" id="KW-1185">Reference proteome</keyword>
<dbReference type="Gene3D" id="3.40.50.720">
    <property type="entry name" value="NAD(P)-binding Rossmann-like Domain"/>
    <property type="match status" value="1"/>
</dbReference>
<dbReference type="InterPro" id="IPR036291">
    <property type="entry name" value="NAD(P)-bd_dom_sf"/>
</dbReference>
<name>A0A2A9NY87_9AGAR</name>
<organism evidence="5 6">
    <name type="scientific">Amanita thiersii Skay4041</name>
    <dbReference type="NCBI Taxonomy" id="703135"/>
    <lineage>
        <taxon>Eukaryota</taxon>
        <taxon>Fungi</taxon>
        <taxon>Dikarya</taxon>
        <taxon>Basidiomycota</taxon>
        <taxon>Agaricomycotina</taxon>
        <taxon>Agaricomycetes</taxon>
        <taxon>Agaricomycetidae</taxon>
        <taxon>Agaricales</taxon>
        <taxon>Pluteineae</taxon>
        <taxon>Amanitaceae</taxon>
        <taxon>Amanita</taxon>
    </lineage>
</organism>
<dbReference type="Pfam" id="PF01370">
    <property type="entry name" value="Epimerase"/>
    <property type="match status" value="1"/>
</dbReference>
<reference evidence="5 6" key="1">
    <citation type="submission" date="2014-02" db="EMBL/GenBank/DDBJ databases">
        <title>Transposable element dynamics among asymbiotic and ectomycorrhizal Amanita fungi.</title>
        <authorList>
            <consortium name="DOE Joint Genome Institute"/>
            <person name="Hess J."/>
            <person name="Skrede I."/>
            <person name="Wolfe B."/>
            <person name="LaButti K."/>
            <person name="Ohm R.A."/>
            <person name="Grigoriev I.V."/>
            <person name="Pringle A."/>
        </authorList>
    </citation>
    <scope>NUCLEOTIDE SEQUENCE [LARGE SCALE GENOMIC DNA]</scope>
    <source>
        <strain evidence="5 6">SKay4041</strain>
    </source>
</reference>
<keyword evidence="3" id="KW-0520">NAD</keyword>
<keyword evidence="2" id="KW-0560">Oxidoreductase</keyword>
<sequence length="274" mass="30714">MKLAVTGSNGLIGKCVVTLALERGHQVVGIDWTPKPNIENDRYTFVQTDLHDYEAAKKSLEGCDGVIHLAAIVVGGYEANCHNSNVTMSWNVLRACSELRINRVAQASSVNVITLYFAAKRVFEYFPIDEEHPCRPDEPYGLSKLFCELQADSLVRRFPSMRIASLRPHWVVPNKEFALQRDELRSKDDLFAYVKQESIADAFLLAVTDESGRWSGHEAFIIAAPTSAVRKDSKELMETYWPGIRVKEGKNMSGNASFFDCSKAGKLLGWVHQD</sequence>
<proteinExistence type="inferred from homology"/>
<dbReference type="EMBL" id="KZ301976">
    <property type="protein sequence ID" value="PFH52916.1"/>
    <property type="molecule type" value="Genomic_DNA"/>
</dbReference>
<protein>
    <recommendedName>
        <fullName evidence="4">NAD-dependent epimerase/dehydratase domain-containing protein</fullName>
    </recommendedName>
</protein>
<gene>
    <name evidence="5" type="ORF">AMATHDRAFT_55784</name>
</gene>
<dbReference type="InterPro" id="IPR001509">
    <property type="entry name" value="Epimerase_deHydtase"/>
</dbReference>
<evidence type="ECO:0000256" key="1">
    <source>
        <dbReference type="ARBA" id="ARBA00007637"/>
    </source>
</evidence>
<comment type="similarity">
    <text evidence="1">Belongs to the NAD(P)-dependent epimerase/dehydratase family.</text>
</comment>
<accession>A0A2A9NY87</accession>
<evidence type="ECO:0000256" key="3">
    <source>
        <dbReference type="ARBA" id="ARBA00023027"/>
    </source>
</evidence>
<dbReference type="PANTHER" id="PTHR43103:SF5">
    <property type="entry name" value="4-EPIMERASE, PUTATIVE (AFU_ORTHOLOGUE AFUA_7G00360)-RELATED"/>
    <property type="match status" value="1"/>
</dbReference>
<dbReference type="OrthoDB" id="202470at2759"/>
<dbReference type="STRING" id="703135.A0A2A9NY87"/>
<dbReference type="PANTHER" id="PTHR43103">
    <property type="entry name" value="NUCLEOSIDE-DIPHOSPHATE-SUGAR EPIMERASE"/>
    <property type="match status" value="1"/>
</dbReference>
<dbReference type="SUPFAM" id="SSF51735">
    <property type="entry name" value="NAD(P)-binding Rossmann-fold domains"/>
    <property type="match status" value="1"/>
</dbReference>
<evidence type="ECO:0000259" key="4">
    <source>
        <dbReference type="Pfam" id="PF01370"/>
    </source>
</evidence>
<feature type="domain" description="NAD-dependent epimerase/dehydratase" evidence="4">
    <location>
        <begin position="4"/>
        <end position="169"/>
    </location>
</feature>